<dbReference type="WBParaSite" id="PS1159_v2.g10149.t1">
    <property type="protein sequence ID" value="PS1159_v2.g10149.t1"/>
    <property type="gene ID" value="PS1159_v2.g10149"/>
</dbReference>
<proteinExistence type="predicted"/>
<dbReference type="Proteomes" id="UP000887580">
    <property type="component" value="Unplaced"/>
</dbReference>
<organism evidence="1 2">
    <name type="scientific">Panagrolaimus sp. PS1159</name>
    <dbReference type="NCBI Taxonomy" id="55785"/>
    <lineage>
        <taxon>Eukaryota</taxon>
        <taxon>Metazoa</taxon>
        <taxon>Ecdysozoa</taxon>
        <taxon>Nematoda</taxon>
        <taxon>Chromadorea</taxon>
        <taxon>Rhabditida</taxon>
        <taxon>Tylenchina</taxon>
        <taxon>Panagrolaimomorpha</taxon>
        <taxon>Panagrolaimoidea</taxon>
        <taxon>Panagrolaimidae</taxon>
        <taxon>Panagrolaimus</taxon>
    </lineage>
</organism>
<sequence>MYTSIFIESRTIVLQPTDLRRAREYLSDLEVRVIIQSEDMEFIDWNDPKLFNITAATDQEDHELRSFYELLVVQPSFDSRECTAVGSKMYKFIELVNNKKEKASTSNNSQFYVSQGSNHQKMFLHGICFLNGFKKNARVVHKDEKSAVKLVVDSVVSAFYADQRLADSFHDVTRGDYIEIKVLMNRVCLSVLKSRILTVRGLSREKLENIFFDKDGVQTQVIDHFAQVYGFHSEAGQMPALEVKFANGKYGYYPLDILLILKCLKLPVCTTWT</sequence>
<evidence type="ECO:0000313" key="1">
    <source>
        <dbReference type="Proteomes" id="UP000887580"/>
    </source>
</evidence>
<protein>
    <submittedName>
        <fullName evidence="2">PAZ domain-containing protein</fullName>
    </submittedName>
</protein>
<evidence type="ECO:0000313" key="2">
    <source>
        <dbReference type="WBParaSite" id="PS1159_v2.g10149.t1"/>
    </source>
</evidence>
<accession>A0AC35EUL5</accession>
<name>A0AC35EUL5_9BILA</name>
<reference evidence="2" key="1">
    <citation type="submission" date="2022-11" db="UniProtKB">
        <authorList>
            <consortium name="WormBaseParasite"/>
        </authorList>
    </citation>
    <scope>IDENTIFICATION</scope>
</reference>